<dbReference type="Gene3D" id="1.10.357.10">
    <property type="entry name" value="Tetracycline Repressor, domain 2"/>
    <property type="match status" value="1"/>
</dbReference>
<evidence type="ECO:0000256" key="3">
    <source>
        <dbReference type="ARBA" id="ARBA00023163"/>
    </source>
</evidence>
<gene>
    <name evidence="6" type="ORF">GKO32_21225</name>
</gene>
<organism evidence="6 7">
    <name type="scientific">Amycolatopsis pithecellobii</name>
    <dbReference type="NCBI Taxonomy" id="664692"/>
    <lineage>
        <taxon>Bacteria</taxon>
        <taxon>Bacillati</taxon>
        <taxon>Actinomycetota</taxon>
        <taxon>Actinomycetes</taxon>
        <taxon>Pseudonocardiales</taxon>
        <taxon>Pseudonocardiaceae</taxon>
        <taxon>Amycolatopsis</taxon>
    </lineage>
</organism>
<dbReference type="PANTHER" id="PTHR30055">
    <property type="entry name" value="HTH-TYPE TRANSCRIPTIONAL REGULATOR RUTR"/>
    <property type="match status" value="1"/>
</dbReference>
<dbReference type="GO" id="GO:0003700">
    <property type="term" value="F:DNA-binding transcription factor activity"/>
    <property type="evidence" value="ECO:0007669"/>
    <property type="project" value="TreeGrafter"/>
</dbReference>
<evidence type="ECO:0000313" key="7">
    <source>
        <dbReference type="Proteomes" id="UP000440096"/>
    </source>
</evidence>
<keyword evidence="7" id="KW-1185">Reference proteome</keyword>
<keyword evidence="2 4" id="KW-0238">DNA-binding</keyword>
<dbReference type="Proteomes" id="UP000440096">
    <property type="component" value="Unassembled WGS sequence"/>
</dbReference>
<dbReference type="AlphaFoldDB" id="A0A6N7YTV4"/>
<dbReference type="InterPro" id="IPR050109">
    <property type="entry name" value="HTH-type_TetR-like_transc_reg"/>
</dbReference>
<protein>
    <submittedName>
        <fullName evidence="6">TetR family transcriptional regulator</fullName>
    </submittedName>
</protein>
<comment type="caution">
    <text evidence="6">The sequence shown here is derived from an EMBL/GenBank/DDBJ whole genome shotgun (WGS) entry which is preliminary data.</text>
</comment>
<dbReference type="PANTHER" id="PTHR30055:SF234">
    <property type="entry name" value="HTH-TYPE TRANSCRIPTIONAL REGULATOR BETI"/>
    <property type="match status" value="1"/>
</dbReference>
<name>A0A6N7YTV4_9PSEU</name>
<evidence type="ECO:0000256" key="2">
    <source>
        <dbReference type="ARBA" id="ARBA00023125"/>
    </source>
</evidence>
<evidence type="ECO:0000313" key="6">
    <source>
        <dbReference type="EMBL" id="MTD56477.1"/>
    </source>
</evidence>
<accession>A0A6N7YTV4</accession>
<keyword evidence="3" id="KW-0804">Transcription</keyword>
<dbReference type="OrthoDB" id="3786809at2"/>
<dbReference type="Pfam" id="PF00440">
    <property type="entry name" value="TetR_N"/>
    <property type="match status" value="1"/>
</dbReference>
<dbReference type="InterPro" id="IPR001647">
    <property type="entry name" value="HTH_TetR"/>
</dbReference>
<dbReference type="PROSITE" id="PS50977">
    <property type="entry name" value="HTH_TETR_2"/>
    <property type="match status" value="1"/>
</dbReference>
<dbReference type="InterPro" id="IPR009057">
    <property type="entry name" value="Homeodomain-like_sf"/>
</dbReference>
<dbReference type="EMBL" id="WMBA01000035">
    <property type="protein sequence ID" value="MTD56477.1"/>
    <property type="molecule type" value="Genomic_DNA"/>
</dbReference>
<proteinExistence type="predicted"/>
<keyword evidence="1" id="KW-0805">Transcription regulation</keyword>
<dbReference type="GO" id="GO:0000976">
    <property type="term" value="F:transcription cis-regulatory region binding"/>
    <property type="evidence" value="ECO:0007669"/>
    <property type="project" value="TreeGrafter"/>
</dbReference>
<sequence>MTAEDTTLGGRAPQQARSRETRAKLLAVTEDLLIEVGADAITMGAVAARAEVAVGTVYRRFESRELLLRAVKDRMLTRLGDRLIARLRDPLADLESVINAYTQAVVDWMAESGRLLPEVFGVGLHPVPQERAEGLAALRRQLIEAATPHRGAVRLRDADAELAFIGRTITASAMHRALSVEAAPDGMTWEQWRIRTALMAVAYLTTDRSLALDTL</sequence>
<evidence type="ECO:0000259" key="5">
    <source>
        <dbReference type="PROSITE" id="PS50977"/>
    </source>
</evidence>
<feature type="DNA-binding region" description="H-T-H motif" evidence="4">
    <location>
        <begin position="42"/>
        <end position="61"/>
    </location>
</feature>
<reference evidence="6 7" key="1">
    <citation type="submission" date="2019-11" db="EMBL/GenBank/DDBJ databases">
        <title>Draft genome of Amycolatopsis RM579.</title>
        <authorList>
            <person name="Duangmal K."/>
            <person name="Mingma R."/>
        </authorList>
    </citation>
    <scope>NUCLEOTIDE SEQUENCE [LARGE SCALE GENOMIC DNA]</scope>
    <source>
        <strain evidence="6 7">RM579</strain>
    </source>
</reference>
<feature type="domain" description="HTH tetR-type" evidence="5">
    <location>
        <begin position="19"/>
        <end position="79"/>
    </location>
</feature>
<evidence type="ECO:0000256" key="4">
    <source>
        <dbReference type="PROSITE-ProRule" id="PRU00335"/>
    </source>
</evidence>
<evidence type="ECO:0000256" key="1">
    <source>
        <dbReference type="ARBA" id="ARBA00023015"/>
    </source>
</evidence>
<dbReference type="RefSeq" id="WP_154758642.1">
    <property type="nucleotide sequence ID" value="NZ_WMBA01000035.1"/>
</dbReference>
<dbReference type="SUPFAM" id="SSF46689">
    <property type="entry name" value="Homeodomain-like"/>
    <property type="match status" value="1"/>
</dbReference>